<dbReference type="Pfam" id="PF08963">
    <property type="entry name" value="DUF1878"/>
    <property type="match status" value="1"/>
</dbReference>
<protein>
    <submittedName>
        <fullName evidence="1">DUF1878 family protein</fullName>
    </submittedName>
</protein>
<dbReference type="SUPFAM" id="SSF109915">
    <property type="entry name" value="Hypothetical protein YhaI"/>
    <property type="match status" value="1"/>
</dbReference>
<dbReference type="AlphaFoldDB" id="A0A942TKV8"/>
<dbReference type="EMBL" id="JAGYPJ010000001">
    <property type="protein sequence ID" value="MBS4198522.1"/>
    <property type="molecule type" value="Genomic_DNA"/>
</dbReference>
<name>A0A942TKV8_9BACI</name>
<dbReference type="InterPro" id="IPR015058">
    <property type="entry name" value="DUF1878"/>
</dbReference>
<accession>A0A942TKV8</accession>
<sequence length="109" mass="12982">MDKLLAKIECLEFHQKLLLGMIRSEGHEFDRLIIEKNLDEKEVREFYKLCEDVSNDMEAQKADKFVFYAPLFKEFVMKLNPKLEPGEVIHACLQQNIYFDLMKILKKNL</sequence>
<gene>
    <name evidence="1" type="ORF">KHA93_02525</name>
</gene>
<dbReference type="RefSeq" id="WP_213109272.1">
    <property type="nucleotide sequence ID" value="NZ_JAGYPJ010000001.1"/>
</dbReference>
<dbReference type="Gene3D" id="1.10.3750.10">
    <property type="entry name" value="YhaI-like"/>
    <property type="match status" value="1"/>
</dbReference>
<reference evidence="1 2" key="1">
    <citation type="submission" date="2021-05" db="EMBL/GenBank/DDBJ databases">
        <title>Novel Bacillus species.</title>
        <authorList>
            <person name="Liu G."/>
        </authorList>
    </citation>
    <scope>NUCLEOTIDE SEQUENCE [LARGE SCALE GENOMIC DNA]</scope>
    <source>
        <strain evidence="1 2">FJAT-49732</strain>
    </source>
</reference>
<evidence type="ECO:0000313" key="2">
    <source>
        <dbReference type="Proteomes" id="UP000682713"/>
    </source>
</evidence>
<comment type="caution">
    <text evidence="1">The sequence shown here is derived from an EMBL/GenBank/DDBJ whole genome shotgun (WGS) entry which is preliminary data.</text>
</comment>
<evidence type="ECO:0000313" key="1">
    <source>
        <dbReference type="EMBL" id="MBS4198522.1"/>
    </source>
</evidence>
<dbReference type="InterPro" id="IPR035945">
    <property type="entry name" value="YhaI-like_sf"/>
</dbReference>
<proteinExistence type="predicted"/>
<keyword evidence="2" id="KW-1185">Reference proteome</keyword>
<organism evidence="1 2">
    <name type="scientific">Lederbergia citrisecunda</name>
    <dbReference type="NCBI Taxonomy" id="2833583"/>
    <lineage>
        <taxon>Bacteria</taxon>
        <taxon>Bacillati</taxon>
        <taxon>Bacillota</taxon>
        <taxon>Bacilli</taxon>
        <taxon>Bacillales</taxon>
        <taxon>Bacillaceae</taxon>
        <taxon>Lederbergia</taxon>
    </lineage>
</organism>
<dbReference type="Proteomes" id="UP000682713">
    <property type="component" value="Unassembled WGS sequence"/>
</dbReference>